<feature type="transmembrane region" description="Helical" evidence="1">
    <location>
        <begin position="46"/>
        <end position="67"/>
    </location>
</feature>
<protein>
    <submittedName>
        <fullName evidence="2">Uncharacterized protein</fullName>
    </submittedName>
</protein>
<organism evidence="2 3">
    <name type="scientific">Thalassotalea litorea</name>
    <dbReference type="NCBI Taxonomy" id="2020715"/>
    <lineage>
        <taxon>Bacteria</taxon>
        <taxon>Pseudomonadati</taxon>
        <taxon>Pseudomonadota</taxon>
        <taxon>Gammaproteobacteria</taxon>
        <taxon>Alteromonadales</taxon>
        <taxon>Colwelliaceae</taxon>
        <taxon>Thalassotalea</taxon>
    </lineage>
</organism>
<evidence type="ECO:0000256" key="1">
    <source>
        <dbReference type="SAM" id="Phobius"/>
    </source>
</evidence>
<keyword evidence="1" id="KW-0812">Transmembrane</keyword>
<dbReference type="EMBL" id="VCBC01000019">
    <property type="protein sequence ID" value="TLU61086.1"/>
    <property type="molecule type" value="Genomic_DNA"/>
</dbReference>
<feature type="transmembrane region" description="Helical" evidence="1">
    <location>
        <begin position="124"/>
        <end position="146"/>
    </location>
</feature>
<proteinExistence type="predicted"/>
<keyword evidence="3" id="KW-1185">Reference proteome</keyword>
<dbReference type="Proteomes" id="UP000307790">
    <property type="component" value="Unassembled WGS sequence"/>
</dbReference>
<sequence length="156" mass="17299">MQSNNKLSETLITLLGIWLIVSPLPDFFANIFAISSYDYGESGNQMRWLSIIHLATKVFCGFALIFSRAKIVSYLGLNIDSPSDSRNLLSAGIFLLGVYFFLNGFVALGQHIGTVQSPNTSNPYLLWQALFSIGSGIIVALVSSRLGKFWWVIKRT</sequence>
<name>A0A5R9IBV1_9GAMM</name>
<accession>A0A5R9IBV1</accession>
<feature type="transmembrane region" description="Helical" evidence="1">
    <location>
        <begin position="88"/>
        <end position="112"/>
    </location>
</feature>
<reference evidence="2 3" key="1">
    <citation type="submission" date="2019-05" db="EMBL/GenBank/DDBJ databases">
        <title>Genome sequences of Thalassotalea litorea 1K03283.</title>
        <authorList>
            <person name="Zhang D."/>
        </authorList>
    </citation>
    <scope>NUCLEOTIDE SEQUENCE [LARGE SCALE GENOMIC DNA]</scope>
    <source>
        <strain evidence="2 3">MCCC 1K03283</strain>
    </source>
</reference>
<dbReference type="OrthoDB" id="9879592at2"/>
<dbReference type="AlphaFoldDB" id="A0A5R9IBV1"/>
<feature type="transmembrane region" description="Helical" evidence="1">
    <location>
        <begin position="12"/>
        <end position="34"/>
    </location>
</feature>
<dbReference type="RefSeq" id="WP_138321332.1">
    <property type="nucleotide sequence ID" value="NZ_VCBC01000019.1"/>
</dbReference>
<comment type="caution">
    <text evidence="2">The sequence shown here is derived from an EMBL/GenBank/DDBJ whole genome shotgun (WGS) entry which is preliminary data.</text>
</comment>
<keyword evidence="1" id="KW-0472">Membrane</keyword>
<evidence type="ECO:0000313" key="3">
    <source>
        <dbReference type="Proteomes" id="UP000307790"/>
    </source>
</evidence>
<gene>
    <name evidence="2" type="ORF">FE810_15550</name>
</gene>
<evidence type="ECO:0000313" key="2">
    <source>
        <dbReference type="EMBL" id="TLU61086.1"/>
    </source>
</evidence>
<keyword evidence="1" id="KW-1133">Transmembrane helix</keyword>